<keyword evidence="3" id="KW-1185">Reference proteome</keyword>
<accession>A0A7X5ZIL2</accession>
<feature type="transmembrane region" description="Helical" evidence="1">
    <location>
        <begin position="147"/>
        <end position="169"/>
    </location>
</feature>
<dbReference type="Pfam" id="PF11086">
    <property type="entry name" value="DUF2878"/>
    <property type="match status" value="1"/>
</dbReference>
<keyword evidence="1" id="KW-0472">Membrane</keyword>
<dbReference type="RefSeq" id="WP_166948196.1">
    <property type="nucleotide sequence ID" value="NZ_CP077072.1"/>
</dbReference>
<sequence>MKWFNLVGYQALWFALVIGAGRGQTGWPLLAGVLFISIQLAFSPGAAAECRLLGMALLFGMVVDGVPSMLGWWRYATPAPSLPPGGAPAWILMLWLCFATTLNRSFSFVLFRPLLAAVLGAIGAPLAYLGAARGWQAVALPSPSHLAVAWLAVTWAIALPVLAHMAALAHPQLVERPS</sequence>
<organism evidence="2 3">
    <name type="scientific">Luteibacter anthropi</name>
    <dbReference type="NCBI Taxonomy" id="564369"/>
    <lineage>
        <taxon>Bacteria</taxon>
        <taxon>Pseudomonadati</taxon>
        <taxon>Pseudomonadota</taxon>
        <taxon>Gammaproteobacteria</taxon>
        <taxon>Lysobacterales</taxon>
        <taxon>Rhodanobacteraceae</taxon>
        <taxon>Luteibacter</taxon>
    </lineage>
</organism>
<dbReference type="EMBL" id="JAARLZ010000005">
    <property type="protein sequence ID" value="NII06846.1"/>
    <property type="molecule type" value="Genomic_DNA"/>
</dbReference>
<gene>
    <name evidence="2" type="ORF">HBF25_10655</name>
</gene>
<feature type="transmembrane region" description="Helical" evidence="1">
    <location>
        <begin position="29"/>
        <end position="48"/>
    </location>
</feature>
<proteinExistence type="predicted"/>
<evidence type="ECO:0000313" key="2">
    <source>
        <dbReference type="EMBL" id="NII06846.1"/>
    </source>
</evidence>
<comment type="caution">
    <text evidence="2">The sequence shown here is derived from an EMBL/GenBank/DDBJ whole genome shotgun (WGS) entry which is preliminary data.</text>
</comment>
<protein>
    <submittedName>
        <fullName evidence="2">DUF2878 domain-containing protein</fullName>
    </submittedName>
</protein>
<evidence type="ECO:0000313" key="3">
    <source>
        <dbReference type="Proteomes" id="UP000490980"/>
    </source>
</evidence>
<keyword evidence="1" id="KW-0812">Transmembrane</keyword>
<keyword evidence="1" id="KW-1133">Transmembrane helix</keyword>
<reference evidence="2 3" key="1">
    <citation type="submission" date="2020-03" db="EMBL/GenBank/DDBJ databases">
        <authorList>
            <person name="Lai Q."/>
        </authorList>
    </citation>
    <scope>NUCLEOTIDE SEQUENCE [LARGE SCALE GENOMIC DNA]</scope>
    <source>
        <strain evidence="2 3">CCUG 25036</strain>
    </source>
</reference>
<feature type="transmembrane region" description="Helical" evidence="1">
    <location>
        <begin position="114"/>
        <end position="135"/>
    </location>
</feature>
<dbReference type="AlphaFoldDB" id="A0A7X5ZIL2"/>
<dbReference type="Proteomes" id="UP000490980">
    <property type="component" value="Unassembled WGS sequence"/>
</dbReference>
<feature type="transmembrane region" description="Helical" evidence="1">
    <location>
        <begin position="55"/>
        <end position="73"/>
    </location>
</feature>
<evidence type="ECO:0000256" key="1">
    <source>
        <dbReference type="SAM" id="Phobius"/>
    </source>
</evidence>
<name>A0A7X5ZIL2_9GAMM</name>
<feature type="transmembrane region" description="Helical" evidence="1">
    <location>
        <begin position="85"/>
        <end position="102"/>
    </location>
</feature>
<dbReference type="InterPro" id="IPR021306">
    <property type="entry name" value="DUF2878"/>
</dbReference>